<evidence type="ECO:0000259" key="9">
    <source>
        <dbReference type="PROSITE" id="PS50089"/>
    </source>
</evidence>
<organism evidence="11 12">
    <name type="scientific">Esox lucius</name>
    <name type="common">Northern pike</name>
    <dbReference type="NCBI Taxonomy" id="8010"/>
    <lineage>
        <taxon>Eukaryota</taxon>
        <taxon>Metazoa</taxon>
        <taxon>Chordata</taxon>
        <taxon>Craniata</taxon>
        <taxon>Vertebrata</taxon>
        <taxon>Euteleostomi</taxon>
        <taxon>Actinopterygii</taxon>
        <taxon>Neopterygii</taxon>
        <taxon>Teleostei</taxon>
        <taxon>Protacanthopterygii</taxon>
        <taxon>Esociformes</taxon>
        <taxon>Esocidae</taxon>
        <taxon>Esox</taxon>
    </lineage>
</organism>
<evidence type="ECO:0000256" key="5">
    <source>
        <dbReference type="ARBA" id="ARBA00022859"/>
    </source>
</evidence>
<dbReference type="InterPro" id="IPR013320">
    <property type="entry name" value="ConA-like_dom_sf"/>
</dbReference>
<dbReference type="GO" id="GO:0045087">
    <property type="term" value="P:innate immune response"/>
    <property type="evidence" value="ECO:0007669"/>
    <property type="project" value="UniProtKB-KW"/>
</dbReference>
<dbReference type="SUPFAM" id="SSF57845">
    <property type="entry name" value="B-box zinc-binding domain"/>
    <property type="match status" value="1"/>
</dbReference>
<dbReference type="PROSITE" id="PS00518">
    <property type="entry name" value="ZF_RING_1"/>
    <property type="match status" value="1"/>
</dbReference>
<dbReference type="InterPro" id="IPR001841">
    <property type="entry name" value="Znf_RING"/>
</dbReference>
<dbReference type="InParanoid" id="A0A6Q2Z4G0"/>
<dbReference type="KEGG" id="els:106023828"/>
<protein>
    <recommendedName>
        <fullName evidence="13">Tripartite motif containing 16</fullName>
    </recommendedName>
</protein>
<feature type="compositionally biased region" description="Low complexity" evidence="8">
    <location>
        <begin position="206"/>
        <end position="215"/>
    </location>
</feature>
<dbReference type="CDD" id="cd16040">
    <property type="entry name" value="SPRY_PRY_SNTX"/>
    <property type="match status" value="1"/>
</dbReference>
<evidence type="ECO:0000259" key="10">
    <source>
        <dbReference type="PROSITE" id="PS50188"/>
    </source>
</evidence>
<dbReference type="PROSITE" id="PS50089">
    <property type="entry name" value="ZF_RING_2"/>
    <property type="match status" value="1"/>
</dbReference>
<keyword evidence="2" id="KW-0479">Metal-binding</keyword>
<reference evidence="11" key="4">
    <citation type="submission" date="2025-09" db="UniProtKB">
        <authorList>
            <consortium name="Ensembl"/>
        </authorList>
    </citation>
    <scope>IDENTIFICATION</scope>
</reference>
<dbReference type="GeneID" id="106023828"/>
<dbReference type="CDD" id="cd19769">
    <property type="entry name" value="Bbox2_TRIM16-like"/>
    <property type="match status" value="1"/>
</dbReference>
<dbReference type="Gene3D" id="2.60.120.920">
    <property type="match status" value="1"/>
</dbReference>
<feature type="compositionally biased region" description="Polar residues" evidence="8">
    <location>
        <begin position="36"/>
        <end position="46"/>
    </location>
</feature>
<feature type="domain" description="RING-type" evidence="9">
    <location>
        <begin position="244"/>
        <end position="289"/>
    </location>
</feature>
<feature type="coiled-coil region" evidence="7">
    <location>
        <begin position="481"/>
        <end position="515"/>
    </location>
</feature>
<reference evidence="12" key="1">
    <citation type="journal article" date="2014" name="PLoS ONE">
        <title>The genome and linkage map of the northern pike (Esox lucius): conserved synteny revealed between the salmonid sister group and the Neoteleostei.</title>
        <authorList>
            <person name="Rondeau E.B."/>
            <person name="Minkley D.R."/>
            <person name="Leong J.S."/>
            <person name="Messmer A.M."/>
            <person name="Jantzen J.R."/>
            <person name="von Schalburg K.R."/>
            <person name="Lemon C."/>
            <person name="Bird N.H."/>
            <person name="Koop B.F."/>
        </authorList>
    </citation>
    <scope>NUCLEOTIDE SEQUENCE</scope>
</reference>
<keyword evidence="12" id="KW-1185">Reference proteome</keyword>
<dbReference type="SMART" id="SM00589">
    <property type="entry name" value="PRY"/>
    <property type="match status" value="1"/>
</dbReference>
<dbReference type="Pfam" id="PF15227">
    <property type="entry name" value="zf-C3HC4_4"/>
    <property type="match status" value="1"/>
</dbReference>
<dbReference type="SMART" id="SM00449">
    <property type="entry name" value="SPRY"/>
    <property type="match status" value="1"/>
</dbReference>
<dbReference type="Pfam" id="PF00643">
    <property type="entry name" value="zf-B_box"/>
    <property type="match status" value="1"/>
</dbReference>
<dbReference type="Pfam" id="PF13765">
    <property type="entry name" value="PRY"/>
    <property type="match status" value="1"/>
</dbReference>
<dbReference type="Gene3D" id="4.10.830.40">
    <property type="match status" value="1"/>
</dbReference>
<dbReference type="PRINTS" id="PR01407">
    <property type="entry name" value="BUTYPHLNCDUF"/>
</dbReference>
<evidence type="ECO:0008006" key="13">
    <source>
        <dbReference type="Google" id="ProtNLM"/>
    </source>
</evidence>
<keyword evidence="4" id="KW-0862">Zinc</keyword>
<dbReference type="InterPro" id="IPR006574">
    <property type="entry name" value="PRY"/>
</dbReference>
<keyword evidence="5" id="KW-0391">Immunity</keyword>
<dbReference type="InterPro" id="IPR003877">
    <property type="entry name" value="SPRY_dom"/>
</dbReference>
<name>A0A6Q2Z4G0_ESOLU</name>
<evidence type="ECO:0000313" key="11">
    <source>
        <dbReference type="Ensembl" id="ENSELUP00000072686.1"/>
    </source>
</evidence>
<proteinExistence type="predicted"/>
<evidence type="ECO:0000256" key="3">
    <source>
        <dbReference type="ARBA" id="ARBA00022771"/>
    </source>
</evidence>
<reference evidence="11" key="2">
    <citation type="submission" date="2020-02" db="EMBL/GenBank/DDBJ databases">
        <title>Esox lucius (northern pike) genome, fEsoLuc1, primary haplotype.</title>
        <authorList>
            <person name="Myers G."/>
            <person name="Karagic N."/>
            <person name="Meyer A."/>
            <person name="Pippel M."/>
            <person name="Reichard M."/>
            <person name="Winkler S."/>
            <person name="Tracey A."/>
            <person name="Sims Y."/>
            <person name="Howe K."/>
            <person name="Rhie A."/>
            <person name="Formenti G."/>
            <person name="Durbin R."/>
            <person name="Fedrigo O."/>
            <person name="Jarvis E.D."/>
        </authorList>
    </citation>
    <scope>NUCLEOTIDE SEQUENCE [LARGE SCALE GENOMIC DNA]</scope>
</reference>
<keyword evidence="1" id="KW-0399">Innate immunity</keyword>
<dbReference type="Gene3D" id="3.30.160.60">
    <property type="entry name" value="Classic Zinc Finger"/>
    <property type="match status" value="1"/>
</dbReference>
<keyword evidence="7" id="KW-0175">Coiled coil</keyword>
<keyword evidence="3 6" id="KW-0863">Zinc-finger</keyword>
<dbReference type="Proteomes" id="UP000265140">
    <property type="component" value="Chromosome 3"/>
</dbReference>
<dbReference type="Ensembl" id="ENSELUT00000055730.2">
    <property type="protein sequence ID" value="ENSELUP00000072686.1"/>
    <property type="gene ID" value="ENSELUG00000033377.2"/>
</dbReference>
<accession>A0A6Q2Z4G0</accession>
<dbReference type="InterPro" id="IPR003879">
    <property type="entry name" value="Butyrophylin_SPRY"/>
</dbReference>
<evidence type="ECO:0000256" key="7">
    <source>
        <dbReference type="SAM" id="Coils"/>
    </source>
</evidence>
<dbReference type="InterPro" id="IPR058030">
    <property type="entry name" value="TRIM8/14/16/25/29/45/65_CC"/>
</dbReference>
<dbReference type="Gene3D" id="3.30.40.10">
    <property type="entry name" value="Zinc/RING finger domain, C3HC4 (zinc finger)"/>
    <property type="match status" value="1"/>
</dbReference>
<dbReference type="InterPro" id="IPR001870">
    <property type="entry name" value="B30.2/SPRY"/>
</dbReference>
<dbReference type="InterPro" id="IPR017907">
    <property type="entry name" value="Znf_RING_CS"/>
</dbReference>
<dbReference type="Pfam" id="PF25600">
    <property type="entry name" value="TRIM_CC"/>
    <property type="match status" value="1"/>
</dbReference>
<feature type="compositionally biased region" description="Polar residues" evidence="8">
    <location>
        <begin position="129"/>
        <end position="205"/>
    </location>
</feature>
<evidence type="ECO:0000313" key="12">
    <source>
        <dbReference type="Proteomes" id="UP000265140"/>
    </source>
</evidence>
<feature type="compositionally biased region" description="Polar residues" evidence="8">
    <location>
        <begin position="101"/>
        <end position="122"/>
    </location>
</feature>
<dbReference type="GO" id="GO:0005737">
    <property type="term" value="C:cytoplasm"/>
    <property type="evidence" value="ECO:0007669"/>
    <property type="project" value="UniProtKB-ARBA"/>
</dbReference>
<feature type="compositionally biased region" description="Basic and acidic residues" evidence="8">
    <location>
        <begin position="58"/>
        <end position="73"/>
    </location>
</feature>
<dbReference type="InterPro" id="IPR013083">
    <property type="entry name" value="Znf_RING/FYVE/PHD"/>
</dbReference>
<dbReference type="PROSITE" id="PS50188">
    <property type="entry name" value="B302_SPRY"/>
    <property type="match status" value="1"/>
</dbReference>
<dbReference type="PANTHER" id="PTHR25465">
    <property type="entry name" value="B-BOX DOMAIN CONTAINING"/>
    <property type="match status" value="1"/>
</dbReference>
<feature type="domain" description="B30.2/SPRY" evidence="10">
    <location>
        <begin position="605"/>
        <end position="810"/>
    </location>
</feature>
<dbReference type="OMA" id="CVKERHK"/>
<dbReference type="Pfam" id="PF00622">
    <property type="entry name" value="SPRY"/>
    <property type="match status" value="1"/>
</dbReference>
<dbReference type="OrthoDB" id="10066958at2759"/>
<dbReference type="Bgee" id="ENSELUG00000033377">
    <property type="expression patterns" value="Expressed in stomach and 13 other cell types or tissues"/>
</dbReference>
<reference evidence="11" key="3">
    <citation type="submission" date="2025-08" db="UniProtKB">
        <authorList>
            <consortium name="Ensembl"/>
        </authorList>
    </citation>
    <scope>IDENTIFICATION</scope>
</reference>
<dbReference type="GO" id="GO:0008270">
    <property type="term" value="F:zinc ion binding"/>
    <property type="evidence" value="ECO:0007669"/>
    <property type="project" value="UniProtKB-KW"/>
</dbReference>
<dbReference type="SMART" id="SM00184">
    <property type="entry name" value="RING"/>
    <property type="match status" value="1"/>
</dbReference>
<dbReference type="AlphaFoldDB" id="A0A6Q2Z4G0"/>
<dbReference type="PANTHER" id="PTHR25465:SF5">
    <property type="entry name" value="E3 UBIQUITIN_ISG15 LIGASE TRIM25-RELATED"/>
    <property type="match status" value="1"/>
</dbReference>
<dbReference type="SUPFAM" id="SSF49899">
    <property type="entry name" value="Concanavalin A-like lectins/glucanases"/>
    <property type="match status" value="1"/>
</dbReference>
<evidence type="ECO:0000256" key="4">
    <source>
        <dbReference type="ARBA" id="ARBA00022833"/>
    </source>
</evidence>
<dbReference type="GeneTree" id="ENSGT01150000286899"/>
<dbReference type="RefSeq" id="XP_028971915.1">
    <property type="nucleotide sequence ID" value="XM_029116082.2"/>
</dbReference>
<feature type="region of interest" description="Disordered" evidence="8">
    <location>
        <begin position="36"/>
        <end position="223"/>
    </location>
</feature>
<sequence length="811" mass="90953">MSMTSRTTTIDRMAAISRMAAASRMAAISRQATTSGNFISQDSQRTSNSSNSSSYLDQMERTSKSRPILRDQMEGTSNSRPILRDQMEGTSNSRPILRDQMASTNNSRRIFQNQTASTSNSRPILRDQVASTSRSSRSIGRDQMASTSRSSRSIGRDQMASTSRSSRSIGRDQMASTSRSSRSIGRDQMASTRSSSLPVSRNQRASTSSSSSSSSLDQVTVATSRRVVTGSSISLNLDRQPFRCPVCLEVLKDPVTIPCGHSYCLACIEEHWEGRRRKGVASYNCPQCKHAFIHRPGLHRNTVLAELVENLQKTEDSPPPSLMGPEDVECDVCTGRKNPAVRSCLVCLASYCKTHLQQHEDRHQHRLHRLTSSPQQHLQDKVCPRHDRLLSGFCWTDRLCVCSLCLKDRHQGHETVSAAAGRTETQSQLEEGLRRGHQRLNERERELQYIIRSIKRGSQAAVQDGERVFDKLQRCIEKRRCEVMELIREQENNALRQAQEQMERLERADEELRWRDTELERLSHTKDHIYFLQRCPNLPKSVTLPNIDLDVPPSHWIRAVRRALEDIQKRLQELCNKELTKIADLIGDQSSVETGQPAPTAPQSDISDPPEPITRADFLQYCSPLVLDVNTANPYLWVSEGRREATTQGNPRPYPDHPDRFTSWAQVLCGGGLSRGGRGGGLTGRCYWEVEWSGQGGVSIGVCYRDMKRHGEGDDSKLGHNPRSWSLDWTPSGCSVHHADNSRTLPVPGSNRVGVYLDHRAGTLSFYSISSDTMALIYQVQTTFTKPLYPGFWVGLGSTITLLPQDQKGSL</sequence>
<dbReference type="InterPro" id="IPR051051">
    <property type="entry name" value="E3_ubiq-ligase_TRIM/RNF"/>
</dbReference>
<dbReference type="InterPro" id="IPR043136">
    <property type="entry name" value="B30.2/SPRY_sf"/>
</dbReference>
<evidence type="ECO:0000256" key="1">
    <source>
        <dbReference type="ARBA" id="ARBA00022588"/>
    </source>
</evidence>
<evidence type="ECO:0000256" key="6">
    <source>
        <dbReference type="PROSITE-ProRule" id="PRU00175"/>
    </source>
</evidence>
<dbReference type="InterPro" id="IPR000315">
    <property type="entry name" value="Znf_B-box"/>
</dbReference>
<feature type="region of interest" description="Disordered" evidence="8">
    <location>
        <begin position="590"/>
        <end position="610"/>
    </location>
</feature>
<evidence type="ECO:0000256" key="8">
    <source>
        <dbReference type="SAM" id="MobiDB-lite"/>
    </source>
</evidence>
<dbReference type="SMART" id="SM00336">
    <property type="entry name" value="BBOX"/>
    <property type="match status" value="1"/>
</dbReference>
<dbReference type="SUPFAM" id="SSF57850">
    <property type="entry name" value="RING/U-box"/>
    <property type="match status" value="1"/>
</dbReference>
<evidence type="ECO:0000256" key="2">
    <source>
        <dbReference type="ARBA" id="ARBA00022723"/>
    </source>
</evidence>